<comment type="similarity">
    <text evidence="1">Belongs to the 'GDXG' lipolytic enzyme family.</text>
</comment>
<feature type="domain" description="Alpha/beta hydrolase fold-3" evidence="3">
    <location>
        <begin position="327"/>
        <end position="538"/>
    </location>
</feature>
<dbReference type="OrthoDB" id="408631at2759"/>
<dbReference type="GO" id="GO:0004806">
    <property type="term" value="F:triacylglycerol lipase activity"/>
    <property type="evidence" value="ECO:0007669"/>
    <property type="project" value="TreeGrafter"/>
</dbReference>
<dbReference type="InterPro" id="IPR013094">
    <property type="entry name" value="AB_hydrolase_3"/>
</dbReference>
<dbReference type="GO" id="GO:0004771">
    <property type="term" value="F:sterol ester esterase activity"/>
    <property type="evidence" value="ECO:0007669"/>
    <property type="project" value="TreeGrafter"/>
</dbReference>
<accession>A0A1R2AN17</accession>
<evidence type="ECO:0000256" key="1">
    <source>
        <dbReference type="ARBA" id="ARBA00010515"/>
    </source>
</evidence>
<protein>
    <recommendedName>
        <fullName evidence="3">Alpha/beta hydrolase fold-3 domain-containing protein</fullName>
    </recommendedName>
</protein>
<dbReference type="GO" id="GO:0005829">
    <property type="term" value="C:cytosol"/>
    <property type="evidence" value="ECO:0007669"/>
    <property type="project" value="TreeGrafter"/>
</dbReference>
<dbReference type="InterPro" id="IPR029058">
    <property type="entry name" value="AB_hydrolase_fold"/>
</dbReference>
<dbReference type="PANTHER" id="PTHR23025">
    <property type="entry name" value="TRIACYLGLYCEROL LIPASE"/>
    <property type="match status" value="1"/>
</dbReference>
<evidence type="ECO:0000256" key="2">
    <source>
        <dbReference type="ARBA" id="ARBA00022801"/>
    </source>
</evidence>
<dbReference type="EMBL" id="MPUH01001886">
    <property type="protein sequence ID" value="OMJ65927.1"/>
    <property type="molecule type" value="Genomic_DNA"/>
</dbReference>
<dbReference type="Pfam" id="PF07859">
    <property type="entry name" value="Abhydrolase_3"/>
    <property type="match status" value="1"/>
</dbReference>
<evidence type="ECO:0000313" key="4">
    <source>
        <dbReference type="EMBL" id="OMJ65927.1"/>
    </source>
</evidence>
<keyword evidence="2" id="KW-0378">Hydrolase</keyword>
<dbReference type="AlphaFoldDB" id="A0A1R2AN17"/>
<dbReference type="PROSITE" id="PS01173">
    <property type="entry name" value="LIPASE_GDXG_HIS"/>
    <property type="match status" value="1"/>
</dbReference>
<sequence length="565" mass="64704">MEDLERSISESFAINHKYFAQTTLLVNEAKDYKRVEEMLQEFLSLHISKTGNQVIGGHCLEYILKYSKMLEKYLEDPKKLHKKSKREKVTINLTKLHMLVSHIKYCFILDKEDFDSLPEDHERKQAIRAVTTTIDFDDKKELQRQLEKFFKTYNLMKAVMSRTSEYKPSIWRNLLSGWLTIYYSVINKKKGRREAKLFDSDGNIEGMKLLWELTESKLLVKLLPIAFVSINFNQMIYIPRLSPNILEDYHKPSDNEVAVHYTELIAQEPILAGAKYTLSPDPGHVRVPIRIISPIPLHKIQHELLKESSCTCCSSVSHEGKKFERLIIHFHGGGYLSQTSFSHQSYSRIWANKIGEPIFSIDYRLAPENPFPDGIDDAWQAYTWLVKYSHKFLGVVPHKIIVVGDSAGGNFVTSLTLKCIQSGFRPPDAVFMIYPALSMAIEHISKGALSSLEDQLLSHGIFYVLREAYLKGKYPANNVYVSPVHCDGALLDKFPKTEMIVTLNDPLSGDALRFADRLIRHGRQIHITEYPDGIHGVMSLGNRNGVPMYARAINDAVKILKELIE</sequence>
<reference evidence="4 5" key="1">
    <citation type="submission" date="2016-11" db="EMBL/GenBank/DDBJ databases">
        <title>The macronuclear genome of Stentor coeruleus: a giant cell with tiny introns.</title>
        <authorList>
            <person name="Slabodnick M."/>
            <person name="Ruby J.G."/>
            <person name="Reiff S.B."/>
            <person name="Swart E.C."/>
            <person name="Gosai S."/>
            <person name="Prabakaran S."/>
            <person name="Witkowska E."/>
            <person name="Larue G.E."/>
            <person name="Fisher S."/>
            <person name="Freeman R.M."/>
            <person name="Gunawardena J."/>
            <person name="Chu W."/>
            <person name="Stover N.A."/>
            <person name="Gregory B.D."/>
            <person name="Nowacki M."/>
            <person name="Derisi J."/>
            <person name="Roy S.W."/>
            <person name="Marshall W.F."/>
            <person name="Sood P."/>
        </authorList>
    </citation>
    <scope>NUCLEOTIDE SEQUENCE [LARGE SCALE GENOMIC DNA]</scope>
    <source>
        <strain evidence="4">WM001</strain>
    </source>
</reference>
<keyword evidence="5" id="KW-1185">Reference proteome</keyword>
<evidence type="ECO:0000259" key="3">
    <source>
        <dbReference type="Pfam" id="PF07859"/>
    </source>
</evidence>
<evidence type="ECO:0000313" key="5">
    <source>
        <dbReference type="Proteomes" id="UP000187209"/>
    </source>
</evidence>
<dbReference type="PANTHER" id="PTHR23025:SF3">
    <property type="entry name" value="HORMONE-SENSITIVE LIPASE"/>
    <property type="match status" value="1"/>
</dbReference>
<organism evidence="4 5">
    <name type="scientific">Stentor coeruleus</name>
    <dbReference type="NCBI Taxonomy" id="5963"/>
    <lineage>
        <taxon>Eukaryota</taxon>
        <taxon>Sar</taxon>
        <taxon>Alveolata</taxon>
        <taxon>Ciliophora</taxon>
        <taxon>Postciliodesmatophora</taxon>
        <taxon>Heterotrichea</taxon>
        <taxon>Heterotrichida</taxon>
        <taxon>Stentoridae</taxon>
        <taxon>Stentor</taxon>
    </lineage>
</organism>
<name>A0A1R2AN17_9CILI</name>
<dbReference type="Proteomes" id="UP000187209">
    <property type="component" value="Unassembled WGS sequence"/>
</dbReference>
<comment type="caution">
    <text evidence="4">The sequence shown here is derived from an EMBL/GenBank/DDBJ whole genome shotgun (WGS) entry which is preliminary data.</text>
</comment>
<dbReference type="GO" id="GO:0019433">
    <property type="term" value="P:triglyceride catabolic process"/>
    <property type="evidence" value="ECO:0007669"/>
    <property type="project" value="TreeGrafter"/>
</dbReference>
<proteinExistence type="inferred from homology"/>
<gene>
    <name evidence="4" type="ORF">SteCoe_37414</name>
</gene>
<dbReference type="Gene3D" id="3.40.50.1820">
    <property type="entry name" value="alpha/beta hydrolase"/>
    <property type="match status" value="1"/>
</dbReference>
<dbReference type="InterPro" id="IPR002168">
    <property type="entry name" value="Lipase_GDXG_HIS_AS"/>
</dbReference>
<dbReference type="SUPFAM" id="SSF53474">
    <property type="entry name" value="alpha/beta-Hydrolases"/>
    <property type="match status" value="1"/>
</dbReference>